<dbReference type="KEGG" id="wma:WM2015_1083"/>
<sequence length="413" mass="45796">MTQNRSRPNSSAFAPARSNLRLASLLLFLVLGGCQPRPIDWQQDVYIWQRNWSESIAQSIGGLSREIGRHRVLVAQWGAGQPDFHLDLAGVMATLSGRDMVPVLRLDGTRLPVSPQQALDSAVEIVAVLRRAGVRVSALEIDHDTATAAVGDYADWLAELRRRLPVDLDLWITALPDWRHSPDIERLLGAVDVYTLQVHAVDASHDGLMDQAVARDWVRAFSMRFETPFFVALPTYQLRAGLESDGSLRFLEAEAAVPARAANERWLFMPPQALGRWISELRQESLPNLRGLAWFRLPSERDRANLGIETLNALIEGQEVVVEMDLIARPVREGGRTYDLAWINHGPHDGAWPHEATLPAGCGAGQGANGFEMDARSGRLAHDQPGLLRVGEQIGAGWVRCTEGWEALDEQED</sequence>
<evidence type="ECO:0008006" key="3">
    <source>
        <dbReference type="Google" id="ProtNLM"/>
    </source>
</evidence>
<dbReference type="STRING" id="1579979.WM2015_1083"/>
<dbReference type="Proteomes" id="UP000066624">
    <property type="component" value="Chromosome"/>
</dbReference>
<dbReference type="AlphaFoldDB" id="A0A0K0XUU9"/>
<dbReference type="Pfam" id="PF11340">
    <property type="entry name" value="DUF3142"/>
    <property type="match status" value="1"/>
</dbReference>
<dbReference type="PATRIC" id="fig|1579979.3.peg.1107"/>
<reference evidence="2" key="1">
    <citation type="submission" date="2015-07" db="EMBL/GenBank/DDBJ databases">
        <authorList>
            <person name="Kim K.M."/>
        </authorList>
    </citation>
    <scope>NUCLEOTIDE SEQUENCE [LARGE SCALE GENOMIC DNA]</scope>
    <source>
        <strain evidence="2">KCTC 42284</strain>
    </source>
</reference>
<dbReference type="EMBL" id="CP012154">
    <property type="protein sequence ID" value="AKS41458.1"/>
    <property type="molecule type" value="Genomic_DNA"/>
</dbReference>
<gene>
    <name evidence="1" type="ORF">WM2015_1083</name>
</gene>
<evidence type="ECO:0000313" key="2">
    <source>
        <dbReference type="Proteomes" id="UP000066624"/>
    </source>
</evidence>
<keyword evidence="2" id="KW-1185">Reference proteome</keyword>
<accession>A0A0K0XUU9</accession>
<protein>
    <recommendedName>
        <fullName evidence="3">DUF3142 domain-containing protein</fullName>
    </recommendedName>
</protein>
<evidence type="ECO:0000313" key="1">
    <source>
        <dbReference type="EMBL" id="AKS41458.1"/>
    </source>
</evidence>
<organism evidence="1 2">
    <name type="scientific">Wenzhouxiangella marina</name>
    <dbReference type="NCBI Taxonomy" id="1579979"/>
    <lineage>
        <taxon>Bacteria</taxon>
        <taxon>Pseudomonadati</taxon>
        <taxon>Pseudomonadota</taxon>
        <taxon>Gammaproteobacteria</taxon>
        <taxon>Chromatiales</taxon>
        <taxon>Wenzhouxiangellaceae</taxon>
        <taxon>Wenzhouxiangella</taxon>
    </lineage>
</organism>
<proteinExistence type="predicted"/>
<dbReference type="InterPro" id="IPR021488">
    <property type="entry name" value="DUF3142"/>
</dbReference>
<dbReference type="PROSITE" id="PS51257">
    <property type="entry name" value="PROKAR_LIPOPROTEIN"/>
    <property type="match status" value="1"/>
</dbReference>
<name>A0A0K0XUU9_9GAMM</name>